<name>A0A7R8ZTQ1_9CRUS</name>
<evidence type="ECO:0000256" key="7">
    <source>
        <dbReference type="ARBA" id="ARBA00023146"/>
    </source>
</evidence>
<evidence type="ECO:0000256" key="2">
    <source>
        <dbReference type="ARBA" id="ARBA00013169"/>
    </source>
</evidence>
<dbReference type="InterPro" id="IPR009008">
    <property type="entry name" value="Val/Leu/Ile-tRNA-synth_edit"/>
</dbReference>
<dbReference type="CDD" id="cd07962">
    <property type="entry name" value="Anticodon_Ia_Val"/>
    <property type="match status" value="1"/>
</dbReference>
<feature type="non-terminal residue" evidence="10">
    <location>
        <position position="1"/>
    </location>
</feature>
<dbReference type="PANTHER" id="PTHR11946:SF109">
    <property type="entry name" value="VALINE--TRNA LIGASE"/>
    <property type="match status" value="1"/>
</dbReference>
<dbReference type="PRINTS" id="PR00986">
    <property type="entry name" value="TRNASYNTHVAL"/>
</dbReference>
<dbReference type="GO" id="GO:0006438">
    <property type="term" value="P:valyl-tRNA aminoacylation"/>
    <property type="evidence" value="ECO:0007669"/>
    <property type="project" value="InterPro"/>
</dbReference>
<keyword evidence="5" id="KW-0067">ATP-binding</keyword>
<dbReference type="GO" id="GO:0005829">
    <property type="term" value="C:cytosol"/>
    <property type="evidence" value="ECO:0007669"/>
    <property type="project" value="TreeGrafter"/>
</dbReference>
<proteinExistence type="inferred from homology"/>
<dbReference type="OrthoDB" id="629407at2759"/>
<comment type="similarity">
    <text evidence="1">Belongs to the class-I aminoacyl-tRNA synthetase family.</text>
</comment>
<dbReference type="GO" id="GO:0004832">
    <property type="term" value="F:valine-tRNA ligase activity"/>
    <property type="evidence" value="ECO:0007669"/>
    <property type="project" value="UniProtKB-EC"/>
</dbReference>
<feature type="domain" description="Aminoacyl-tRNA synthetase class Ia" evidence="9">
    <location>
        <begin position="234"/>
        <end position="607"/>
    </location>
</feature>
<keyword evidence="3" id="KW-0436">Ligase</keyword>
<evidence type="ECO:0000256" key="1">
    <source>
        <dbReference type="ARBA" id="ARBA00005594"/>
    </source>
</evidence>
<dbReference type="Gene3D" id="1.10.730.10">
    <property type="entry name" value="Isoleucyl-tRNA Synthetase, Domain 1"/>
    <property type="match status" value="1"/>
</dbReference>
<evidence type="ECO:0000256" key="4">
    <source>
        <dbReference type="ARBA" id="ARBA00022741"/>
    </source>
</evidence>
<dbReference type="PANTHER" id="PTHR11946">
    <property type="entry name" value="VALYL-TRNA SYNTHETASES"/>
    <property type="match status" value="1"/>
</dbReference>
<sequence>MAGYEWKGVRPFKDVYFTGMVRDKQRRKMSKSLGNSPDALKLIEQYGADSVRFGMMSCSPAGGDLLFDEKLIVNGRNFCNKIWNALNLVKSWEADTSVAQKDYEKLAIRTMEHRIQACVTDLEQMFGQYRLSEALMRLYSLIWNDFFQGYLEMVKNKDKKYHPDTLEATIALYEKLCILLHPFMPFITEEIWQNLRDRQEGDDLIVAAYPRVQEHDTTLLKHMSLFDTIVTKVRDIKQNNNVSRTEKVDMTFVKNDEIDAAMQVVGFEDLLSKMAIIENVDLAEDQTLEGVAAIAGKTKFYVHVELAHDPEELLKDLEEQLAHQKRFVLGSDEYLTVATTRPETLLGDTAVAVHPDDERYAHLVDAKVIVPLVNRVVPLIKDDYVDMEFGTGALKVTPAHDPNDFEIGQRHGLETIDVFTPDAKVSEAGQLFVGMDRFDARKAIVIKLKEEDLHIETKPHLHNVGRSERTNAVIEPRLSLQWYVDMKQVVQPAIDGVNQGDITFHPENYINTYNHWLNNIRDWCISRQLWWGHRIPAWYYEEDVFVAATEEEALKLARQKHGDSISLDDLRQDEDVLDTWFSSWLWPFSVFAEEPEALDYYYPTSIL</sequence>
<dbReference type="InterPro" id="IPR002300">
    <property type="entry name" value="aa-tRNA-synth_Ia"/>
</dbReference>
<evidence type="ECO:0000313" key="10">
    <source>
        <dbReference type="EMBL" id="CAD7236642.1"/>
    </source>
</evidence>
<dbReference type="SUPFAM" id="SSF50677">
    <property type="entry name" value="ValRS/IleRS/LeuRS editing domain"/>
    <property type="match status" value="1"/>
</dbReference>
<dbReference type="InterPro" id="IPR002303">
    <property type="entry name" value="Valyl-tRNA_ligase"/>
</dbReference>
<dbReference type="SUPFAM" id="SSF52374">
    <property type="entry name" value="Nucleotidylyl transferase"/>
    <property type="match status" value="2"/>
</dbReference>
<dbReference type="Gene3D" id="3.90.740.10">
    <property type="entry name" value="Valyl/Leucyl/Isoleucyl-tRNA synthetase, editing domain"/>
    <property type="match status" value="1"/>
</dbReference>
<evidence type="ECO:0000256" key="8">
    <source>
        <dbReference type="ARBA" id="ARBA00029936"/>
    </source>
</evidence>
<evidence type="ECO:0000256" key="5">
    <source>
        <dbReference type="ARBA" id="ARBA00022840"/>
    </source>
</evidence>
<dbReference type="EC" id="6.1.1.9" evidence="2"/>
<evidence type="ECO:0000259" key="9">
    <source>
        <dbReference type="Pfam" id="PF00133"/>
    </source>
</evidence>
<dbReference type="InterPro" id="IPR033705">
    <property type="entry name" value="Anticodon_Ia_Val"/>
</dbReference>
<organism evidence="10">
    <name type="scientific">Cyprideis torosa</name>
    <dbReference type="NCBI Taxonomy" id="163714"/>
    <lineage>
        <taxon>Eukaryota</taxon>
        <taxon>Metazoa</taxon>
        <taxon>Ecdysozoa</taxon>
        <taxon>Arthropoda</taxon>
        <taxon>Crustacea</taxon>
        <taxon>Oligostraca</taxon>
        <taxon>Ostracoda</taxon>
        <taxon>Podocopa</taxon>
        <taxon>Podocopida</taxon>
        <taxon>Cytherocopina</taxon>
        <taxon>Cytheroidea</taxon>
        <taxon>Cytherideidae</taxon>
        <taxon>Cyprideis</taxon>
    </lineage>
</organism>
<evidence type="ECO:0000256" key="6">
    <source>
        <dbReference type="ARBA" id="ARBA00022917"/>
    </source>
</evidence>
<dbReference type="InterPro" id="IPR009080">
    <property type="entry name" value="tRNAsynth_Ia_anticodon-bd"/>
</dbReference>
<reference evidence="10" key="1">
    <citation type="submission" date="2020-11" db="EMBL/GenBank/DDBJ databases">
        <authorList>
            <person name="Tran Van P."/>
        </authorList>
    </citation>
    <scope>NUCLEOTIDE SEQUENCE</scope>
</reference>
<dbReference type="Gene3D" id="3.40.50.620">
    <property type="entry name" value="HUPs"/>
    <property type="match status" value="1"/>
</dbReference>
<feature type="domain" description="Aminoacyl-tRNA synthetase class Ia" evidence="9">
    <location>
        <begin position="2"/>
        <end position="65"/>
    </location>
</feature>
<gene>
    <name evidence="10" type="ORF">CTOB1V02_LOCUS14457</name>
</gene>
<dbReference type="EMBL" id="OB680740">
    <property type="protein sequence ID" value="CAD7236642.1"/>
    <property type="molecule type" value="Genomic_DNA"/>
</dbReference>
<dbReference type="GO" id="GO:0005524">
    <property type="term" value="F:ATP binding"/>
    <property type="evidence" value="ECO:0007669"/>
    <property type="project" value="UniProtKB-KW"/>
</dbReference>
<dbReference type="SUPFAM" id="SSF47323">
    <property type="entry name" value="Anticodon-binding domain of a subclass of class I aminoacyl-tRNA synthetases"/>
    <property type="match status" value="1"/>
</dbReference>
<accession>A0A7R8ZTQ1</accession>
<dbReference type="InterPro" id="IPR014729">
    <property type="entry name" value="Rossmann-like_a/b/a_fold"/>
</dbReference>
<keyword evidence="6" id="KW-0648">Protein biosynthesis</keyword>
<keyword evidence="4" id="KW-0547">Nucleotide-binding</keyword>
<protein>
    <recommendedName>
        <fullName evidence="2">valine--tRNA ligase</fullName>
        <ecNumber evidence="2">6.1.1.9</ecNumber>
    </recommendedName>
    <alternativeName>
        <fullName evidence="8">Valyl-tRNA synthetase</fullName>
    </alternativeName>
</protein>
<evidence type="ECO:0000256" key="3">
    <source>
        <dbReference type="ARBA" id="ARBA00022598"/>
    </source>
</evidence>
<dbReference type="AlphaFoldDB" id="A0A7R8ZTQ1"/>
<dbReference type="Pfam" id="PF00133">
    <property type="entry name" value="tRNA-synt_1"/>
    <property type="match status" value="2"/>
</dbReference>
<dbReference type="GO" id="GO:0002161">
    <property type="term" value="F:aminoacyl-tRNA deacylase activity"/>
    <property type="evidence" value="ECO:0007669"/>
    <property type="project" value="InterPro"/>
</dbReference>
<keyword evidence="7" id="KW-0030">Aminoacyl-tRNA synthetase</keyword>